<dbReference type="SUPFAM" id="SSF55797">
    <property type="entry name" value="PR-1-like"/>
    <property type="match status" value="1"/>
</dbReference>
<reference evidence="2" key="1">
    <citation type="journal article" date="2012" name="Science">
        <title>Fermentation, hydrogen, and sulfur metabolism in multiple uncultivated bacterial phyla.</title>
        <authorList>
            <person name="Wrighton K.C."/>
            <person name="Thomas B.C."/>
            <person name="Sharon I."/>
            <person name="Miller C.S."/>
            <person name="Castelle C.J."/>
            <person name="VerBerkmoes N.C."/>
            <person name="Wilkins M.J."/>
            <person name="Hettich R.L."/>
            <person name="Lipton M.S."/>
            <person name="Williams K.H."/>
            <person name="Long P.E."/>
            <person name="Banfield J.F."/>
        </authorList>
    </citation>
    <scope>NUCLEOTIDE SEQUENCE [LARGE SCALE GENOMIC DNA]</scope>
</reference>
<protein>
    <submittedName>
        <fullName evidence="2">Amidase</fullName>
    </submittedName>
</protein>
<dbReference type="EMBL" id="AMFJ01036096">
    <property type="protein sequence ID" value="EKD25282.1"/>
    <property type="molecule type" value="Genomic_DNA"/>
</dbReference>
<dbReference type="InterPro" id="IPR035940">
    <property type="entry name" value="CAP_sf"/>
</dbReference>
<dbReference type="AlphaFoldDB" id="K1XJA9"/>
<comment type="caution">
    <text evidence="2">The sequence shown here is derived from an EMBL/GenBank/DDBJ whole genome shotgun (WGS) entry which is preliminary data.</text>
</comment>
<dbReference type="PROSITE" id="PS51272">
    <property type="entry name" value="SLH"/>
    <property type="match status" value="1"/>
</dbReference>
<dbReference type="Pfam" id="PF00395">
    <property type="entry name" value="SLH"/>
    <property type="match status" value="2"/>
</dbReference>
<dbReference type="InterPro" id="IPR001119">
    <property type="entry name" value="SLH_dom"/>
</dbReference>
<feature type="domain" description="SLH" evidence="1">
    <location>
        <begin position="194"/>
        <end position="257"/>
    </location>
</feature>
<organism evidence="2">
    <name type="scientific">uncultured bacterium</name>
    <name type="common">gcode 4</name>
    <dbReference type="NCBI Taxonomy" id="1234023"/>
    <lineage>
        <taxon>Bacteria</taxon>
        <taxon>environmental samples</taxon>
    </lineage>
</organism>
<accession>K1XJA9</accession>
<sequence length="360" mass="41666">MSFLSKKIIWTMITTFALLSFVFASTVTVLPISADAVDSDAVREIWLQWINDARFDRWSNPYILDPYLTNTAQTRANHLRDNDITQWTHIREDEAFRDSAAIRRWFEAQGVTPWLFTESNGRNVYRCSTDCTQTMIEKIRYTYDFFVGEAGKSYQPHRLSVIGKQYKIMGVGIAAGNGKYYLTMQVADHITVNDPSLIFSDTAGHQYRESIEYLYNRGIIQWYPDKTFRPDLPISRAEMTKIVVAARTLGTTIANKTNCFPDVRTEWFAPYVCYAKTNNIIKWFSDGLFRPQSMATVAQWLKIWLNAFSLGIVEWSGSNRYTPYLDYVYANAIFPSRSLHPDNNMTRGQMAYLVHQLLIK</sequence>
<proteinExistence type="predicted"/>
<dbReference type="Gene3D" id="3.40.33.10">
    <property type="entry name" value="CAP"/>
    <property type="match status" value="1"/>
</dbReference>
<gene>
    <name evidence="2" type="ORF">ACD_80C00089G0005</name>
</gene>
<name>K1XJA9_9BACT</name>
<evidence type="ECO:0000259" key="1">
    <source>
        <dbReference type="PROSITE" id="PS51272"/>
    </source>
</evidence>
<evidence type="ECO:0000313" key="2">
    <source>
        <dbReference type="EMBL" id="EKD25282.1"/>
    </source>
</evidence>